<comment type="subcellular location">
    <subcellularLocation>
        <location evidence="1">Nucleus</location>
    </subcellularLocation>
</comment>
<dbReference type="Proteomes" id="UP000887159">
    <property type="component" value="Unassembled WGS sequence"/>
</dbReference>
<evidence type="ECO:0000256" key="1">
    <source>
        <dbReference type="ARBA" id="ARBA00004123"/>
    </source>
</evidence>
<dbReference type="SUPFAM" id="SSF46689">
    <property type="entry name" value="Homeodomain-like"/>
    <property type="match status" value="1"/>
</dbReference>
<name>A0A8X6RWV9_TRICX</name>
<organism evidence="2 3">
    <name type="scientific">Trichonephila clavipes</name>
    <name type="common">Golden silk orbweaver</name>
    <name type="synonym">Nephila clavipes</name>
    <dbReference type="NCBI Taxonomy" id="2585209"/>
    <lineage>
        <taxon>Eukaryota</taxon>
        <taxon>Metazoa</taxon>
        <taxon>Ecdysozoa</taxon>
        <taxon>Arthropoda</taxon>
        <taxon>Chelicerata</taxon>
        <taxon>Arachnida</taxon>
        <taxon>Araneae</taxon>
        <taxon>Araneomorphae</taxon>
        <taxon>Entelegynae</taxon>
        <taxon>Araneoidea</taxon>
        <taxon>Nephilidae</taxon>
        <taxon>Trichonephila</taxon>
    </lineage>
</organism>
<keyword evidence="3" id="KW-1185">Reference proteome</keyword>
<dbReference type="EMBL" id="BMAU01021221">
    <property type="protein sequence ID" value="GFY00643.1"/>
    <property type="molecule type" value="Genomic_DNA"/>
</dbReference>
<evidence type="ECO:0000313" key="3">
    <source>
        <dbReference type="Proteomes" id="UP000887159"/>
    </source>
</evidence>
<dbReference type="GO" id="GO:0005634">
    <property type="term" value="C:nucleus"/>
    <property type="evidence" value="ECO:0007669"/>
    <property type="project" value="UniProtKB-SubCell"/>
</dbReference>
<sequence length="92" mass="11095">MHRGRHRASFDQVSEFDRRRIVPYKNCGLSFREIGQRDGLNQATVMRVCHRWMQEETMNRRGRSHQLHCTTACDYRWIVRMVVMDRAAIFKP</sequence>
<accession>A0A8X6RWV9</accession>
<comment type="caution">
    <text evidence="2">The sequence shown here is derived from an EMBL/GenBank/DDBJ whole genome shotgun (WGS) entry which is preliminary data.</text>
</comment>
<reference evidence="2" key="1">
    <citation type="submission" date="2020-08" db="EMBL/GenBank/DDBJ databases">
        <title>Multicomponent nature underlies the extraordinary mechanical properties of spider dragline silk.</title>
        <authorList>
            <person name="Kono N."/>
            <person name="Nakamura H."/>
            <person name="Mori M."/>
            <person name="Yoshida Y."/>
            <person name="Ohtoshi R."/>
            <person name="Malay A.D."/>
            <person name="Moran D.A.P."/>
            <person name="Tomita M."/>
            <person name="Numata K."/>
            <person name="Arakawa K."/>
        </authorList>
    </citation>
    <scope>NUCLEOTIDE SEQUENCE</scope>
</reference>
<dbReference type="AlphaFoldDB" id="A0A8X6RWV9"/>
<proteinExistence type="predicted"/>
<protein>
    <submittedName>
        <fullName evidence="2">HTH_38 domain-containing protein</fullName>
    </submittedName>
</protein>
<evidence type="ECO:0000313" key="2">
    <source>
        <dbReference type="EMBL" id="GFY00643.1"/>
    </source>
</evidence>
<dbReference type="InterPro" id="IPR009057">
    <property type="entry name" value="Homeodomain-like_sf"/>
</dbReference>
<gene>
    <name evidence="2" type="primary">X975_00333</name>
    <name evidence="2" type="ORF">TNCV_2140371</name>
</gene>